<protein>
    <submittedName>
        <fullName evidence="1">Uncharacterized protein</fullName>
    </submittedName>
</protein>
<dbReference type="EMBL" id="NEVJ01000001">
    <property type="protein sequence ID" value="OZI26698.1"/>
    <property type="molecule type" value="Genomic_DNA"/>
</dbReference>
<evidence type="ECO:0000313" key="2">
    <source>
        <dbReference type="Proteomes" id="UP000216857"/>
    </source>
</evidence>
<dbReference type="Proteomes" id="UP000216857">
    <property type="component" value="Unassembled WGS sequence"/>
</dbReference>
<accession>A0A261RNQ5</accession>
<sequence length="108" mass="12197">MTGQNAIVELRMRGYTPASVVVHVLASEPRYFEGTHPENLMNSGFLPEIDVLPTDNPATLDFRCLHGVLVHVVGLNHRRVRAAFNRIQQFDPAEILAVTDELLHWKPE</sequence>
<evidence type="ECO:0000313" key="1">
    <source>
        <dbReference type="EMBL" id="OZI26698.1"/>
    </source>
</evidence>
<proteinExistence type="predicted"/>
<dbReference type="AlphaFoldDB" id="A0A261RNQ5"/>
<gene>
    <name evidence="1" type="ORF">CAL26_05085</name>
</gene>
<dbReference type="OrthoDB" id="8689634at2"/>
<organism evidence="1 2">
    <name type="scientific">Bordetella genomosp. 9</name>
    <dbReference type="NCBI Taxonomy" id="1416803"/>
    <lineage>
        <taxon>Bacteria</taxon>
        <taxon>Pseudomonadati</taxon>
        <taxon>Pseudomonadota</taxon>
        <taxon>Betaproteobacteria</taxon>
        <taxon>Burkholderiales</taxon>
        <taxon>Alcaligenaceae</taxon>
        <taxon>Bordetella</taxon>
    </lineage>
</organism>
<reference evidence="1" key="1">
    <citation type="submission" date="2017-05" db="EMBL/GenBank/DDBJ databases">
        <title>Complete and WGS of Bordetella genogroups.</title>
        <authorList>
            <person name="Spilker T."/>
            <person name="Lipuma J."/>
        </authorList>
    </citation>
    <scope>NUCLEOTIDE SEQUENCE</scope>
    <source>
        <strain evidence="1">AU21707</strain>
    </source>
</reference>
<name>A0A261RNQ5_9BORD</name>
<keyword evidence="2" id="KW-1185">Reference proteome</keyword>
<comment type="caution">
    <text evidence="1">The sequence shown here is derived from an EMBL/GenBank/DDBJ whole genome shotgun (WGS) entry which is preliminary data.</text>
</comment>
<dbReference type="RefSeq" id="WP_094845791.1">
    <property type="nucleotide sequence ID" value="NZ_NEVJ01000001.1"/>
</dbReference>